<dbReference type="PANTHER" id="PTHR43738">
    <property type="entry name" value="ABC TRANSPORTER, MEMBRANE PROTEIN"/>
    <property type="match status" value="1"/>
</dbReference>
<keyword evidence="9" id="KW-1185">Reference proteome</keyword>
<organism evidence="8 9">
    <name type="scientific">Pendulispora brunnea</name>
    <dbReference type="NCBI Taxonomy" id="2905690"/>
    <lineage>
        <taxon>Bacteria</taxon>
        <taxon>Pseudomonadati</taxon>
        <taxon>Myxococcota</taxon>
        <taxon>Myxococcia</taxon>
        <taxon>Myxococcales</taxon>
        <taxon>Sorangiineae</taxon>
        <taxon>Pendulisporaceae</taxon>
        <taxon>Pendulispora</taxon>
    </lineage>
</organism>
<gene>
    <name evidence="8" type="ORF">LZC95_36995</name>
</gene>
<evidence type="ECO:0000256" key="6">
    <source>
        <dbReference type="SAM" id="Phobius"/>
    </source>
</evidence>
<dbReference type="EMBL" id="CP089982">
    <property type="protein sequence ID" value="WXA92037.1"/>
    <property type="molecule type" value="Genomic_DNA"/>
</dbReference>
<comment type="subcellular location">
    <subcellularLocation>
        <location evidence="1">Cell membrane</location>
        <topology evidence="1">Multi-pass membrane protein</topology>
    </subcellularLocation>
</comment>
<accession>A0ABZ2K0B1</accession>
<evidence type="ECO:0000256" key="5">
    <source>
        <dbReference type="ARBA" id="ARBA00023136"/>
    </source>
</evidence>
<dbReference type="Pfam" id="PF02687">
    <property type="entry name" value="FtsX"/>
    <property type="match status" value="1"/>
</dbReference>
<proteinExistence type="predicted"/>
<feature type="transmembrane region" description="Helical" evidence="6">
    <location>
        <begin position="305"/>
        <end position="329"/>
    </location>
</feature>
<feature type="domain" description="ABC3 transporter permease C-terminal" evidence="7">
    <location>
        <begin position="263"/>
        <end position="383"/>
    </location>
</feature>
<keyword evidence="2" id="KW-1003">Cell membrane</keyword>
<feature type="transmembrane region" description="Helical" evidence="6">
    <location>
        <begin position="358"/>
        <end position="381"/>
    </location>
</feature>
<sequence length="393" mass="43937">MNFFSIAFKNLARNRFRVVLTILGVAVPVVTFVLLRTVIWAWELGAEVAAKDRVVTRHKVTFIMTLPLRYVSELQQHAKELGVKQSTYAVWFGAKDPAHDKEFFATLGVDPKTYLDVYTEMSIAPQEKQAWLQNRKGALVGDVLARKLGWKVGDKVTLQTPFYPDTPNWEFTIEGIYQATAKSVDRSSFFFHFDYINESIPVRQRDQVGWIISRVVDPSRAAEVGVRIDKMFDEQETQTLSQDEGAFQASFLASFSALLKTLNVISIVILVIMSLILGNTIAMGVRERTNEYGVLRAVGFLPKHLVGFVLGESLLLAGFGGALGLLLAYPFVEQGLGRFIEENMGNYFPYFRVTPETALVAFLASLLVGVLAAAIPAYRVSKLRVVEALRRVA</sequence>
<feature type="transmembrane region" description="Helical" evidence="6">
    <location>
        <begin position="18"/>
        <end position="42"/>
    </location>
</feature>
<keyword evidence="5 6" id="KW-0472">Membrane</keyword>
<name>A0ABZ2K0B1_9BACT</name>
<dbReference type="PANTHER" id="PTHR43738:SF3">
    <property type="entry name" value="ABC TRANSPORTER PERMEASE"/>
    <property type="match status" value="1"/>
</dbReference>
<evidence type="ECO:0000256" key="4">
    <source>
        <dbReference type="ARBA" id="ARBA00022989"/>
    </source>
</evidence>
<protein>
    <submittedName>
        <fullName evidence="8">FtsX-like permease family protein</fullName>
    </submittedName>
</protein>
<evidence type="ECO:0000256" key="1">
    <source>
        <dbReference type="ARBA" id="ARBA00004651"/>
    </source>
</evidence>
<dbReference type="Proteomes" id="UP001379533">
    <property type="component" value="Chromosome"/>
</dbReference>
<evidence type="ECO:0000259" key="7">
    <source>
        <dbReference type="Pfam" id="PF02687"/>
    </source>
</evidence>
<dbReference type="RefSeq" id="WP_394842656.1">
    <property type="nucleotide sequence ID" value="NZ_CP089982.1"/>
</dbReference>
<reference evidence="8 9" key="1">
    <citation type="submission" date="2021-12" db="EMBL/GenBank/DDBJ databases">
        <title>Discovery of the Pendulisporaceae a myxobacterial family with distinct sporulation behavior and unique specialized metabolism.</title>
        <authorList>
            <person name="Garcia R."/>
            <person name="Popoff A."/>
            <person name="Bader C.D."/>
            <person name="Loehr J."/>
            <person name="Walesch S."/>
            <person name="Walt C."/>
            <person name="Boldt J."/>
            <person name="Bunk B."/>
            <person name="Haeckl F.J.F.P.J."/>
            <person name="Gunesch A.P."/>
            <person name="Birkelbach J."/>
            <person name="Nuebel U."/>
            <person name="Pietschmann T."/>
            <person name="Bach T."/>
            <person name="Mueller R."/>
        </authorList>
    </citation>
    <scope>NUCLEOTIDE SEQUENCE [LARGE SCALE GENOMIC DNA]</scope>
    <source>
        <strain evidence="8 9">MSr12523</strain>
    </source>
</reference>
<evidence type="ECO:0000256" key="3">
    <source>
        <dbReference type="ARBA" id="ARBA00022692"/>
    </source>
</evidence>
<dbReference type="InterPro" id="IPR003838">
    <property type="entry name" value="ABC3_permease_C"/>
</dbReference>
<evidence type="ECO:0000256" key="2">
    <source>
        <dbReference type="ARBA" id="ARBA00022475"/>
    </source>
</evidence>
<feature type="transmembrane region" description="Helical" evidence="6">
    <location>
        <begin position="264"/>
        <end position="285"/>
    </location>
</feature>
<evidence type="ECO:0000313" key="8">
    <source>
        <dbReference type="EMBL" id="WXA92037.1"/>
    </source>
</evidence>
<evidence type="ECO:0000313" key="9">
    <source>
        <dbReference type="Proteomes" id="UP001379533"/>
    </source>
</evidence>
<keyword evidence="4 6" id="KW-1133">Transmembrane helix</keyword>
<keyword evidence="3 6" id="KW-0812">Transmembrane</keyword>
<dbReference type="InterPro" id="IPR051125">
    <property type="entry name" value="ABC-4/HrtB_transporter"/>
</dbReference>